<comment type="caution">
    <text evidence="2">The sequence shown here is derived from an EMBL/GenBank/DDBJ whole genome shotgun (WGS) entry which is preliminary data.</text>
</comment>
<dbReference type="AlphaFoldDB" id="A0A6A4PKG9"/>
<dbReference type="SUPFAM" id="SSF56672">
    <property type="entry name" value="DNA/RNA polymerases"/>
    <property type="match status" value="1"/>
</dbReference>
<keyword evidence="2" id="KW-0548">Nucleotidyltransferase</keyword>
<gene>
    <name evidence="2" type="ORF">Lalb_Chr13g0303801</name>
</gene>
<protein>
    <submittedName>
        <fullName evidence="2">Putative RNA-directed DNA polymerase</fullName>
    </submittedName>
</protein>
<evidence type="ECO:0000259" key="1">
    <source>
        <dbReference type="PROSITE" id="PS50878"/>
    </source>
</evidence>
<dbReference type="Pfam" id="PF00078">
    <property type="entry name" value="RVT_1"/>
    <property type="match status" value="1"/>
</dbReference>
<sequence>MVRGLLVLMGEDICNSVGQFFRESWLLPNLNSNNIILIPKHAGADRIDEFKPIALANFQFKIISKILASRLTVIAPNIVSSQQRGFLKERHIQDCICIASEAINLLDYKSFGGNLAIKLDIKKAFDTLDWNFLQDTLKAFGFSSKFVHWVKVILYSAKLSINVNGENVGFFNYLRGVRQGDPLSPLFFCLAEDVFSRGLSKLVSERRLIPIDGPCGIQTPTHVLYADDILIFCKGLKVNLLALNSLTQEYAQASGQLVNLVKCKFYTCSASDRKISNLSATLGFHAGSLPFTYLGVPLFKGKPRRLHLQPISDRIVAKLATWKCISLSIMGRVELVQSVIHSMLAYSFHIYAWPSSLLKT</sequence>
<dbReference type="InterPro" id="IPR043502">
    <property type="entry name" value="DNA/RNA_pol_sf"/>
</dbReference>
<dbReference type="GO" id="GO:0003964">
    <property type="term" value="F:RNA-directed DNA polymerase activity"/>
    <property type="evidence" value="ECO:0007669"/>
    <property type="project" value="UniProtKB-KW"/>
</dbReference>
<proteinExistence type="predicted"/>
<dbReference type="PANTHER" id="PTHR33116">
    <property type="entry name" value="REVERSE TRANSCRIPTASE ZINC-BINDING DOMAIN-CONTAINING PROTEIN-RELATED-RELATED"/>
    <property type="match status" value="1"/>
</dbReference>
<dbReference type="PANTHER" id="PTHR33116:SF80">
    <property type="entry name" value="REVERSE TRANSCRIPTASE ZINC-BINDING DOMAIN-CONTAINING PROTEIN"/>
    <property type="match status" value="1"/>
</dbReference>
<dbReference type="PROSITE" id="PS50878">
    <property type="entry name" value="RT_POL"/>
    <property type="match status" value="1"/>
</dbReference>
<dbReference type="Proteomes" id="UP000447434">
    <property type="component" value="Chromosome 13"/>
</dbReference>
<feature type="domain" description="Reverse transcriptase" evidence="1">
    <location>
        <begin position="19"/>
        <end position="298"/>
    </location>
</feature>
<accession>A0A6A4PKG9</accession>
<reference evidence="3" key="1">
    <citation type="journal article" date="2020" name="Nat. Commun.">
        <title>Genome sequence of the cluster root forming white lupin.</title>
        <authorList>
            <person name="Hufnagel B."/>
            <person name="Marques A."/>
            <person name="Soriano A."/>
            <person name="Marques L."/>
            <person name="Divol F."/>
            <person name="Doumas P."/>
            <person name="Sallet E."/>
            <person name="Mancinotti D."/>
            <person name="Carrere S."/>
            <person name="Marande W."/>
            <person name="Arribat S."/>
            <person name="Keller J."/>
            <person name="Huneau C."/>
            <person name="Blein T."/>
            <person name="Aime D."/>
            <person name="Laguerre M."/>
            <person name="Taylor J."/>
            <person name="Schubert V."/>
            <person name="Nelson M."/>
            <person name="Geu-Flores F."/>
            <person name="Crespi M."/>
            <person name="Gallardo-Guerrero K."/>
            <person name="Delaux P.-M."/>
            <person name="Salse J."/>
            <person name="Berges H."/>
            <person name="Guyot R."/>
            <person name="Gouzy J."/>
            <person name="Peret B."/>
        </authorList>
    </citation>
    <scope>NUCLEOTIDE SEQUENCE [LARGE SCALE GENOMIC DNA]</scope>
    <source>
        <strain evidence="3">cv. Amiga</strain>
    </source>
</reference>
<evidence type="ECO:0000313" key="2">
    <source>
        <dbReference type="EMBL" id="KAE9602007.1"/>
    </source>
</evidence>
<organism evidence="2 3">
    <name type="scientific">Lupinus albus</name>
    <name type="common">White lupine</name>
    <name type="synonym">Lupinus termis</name>
    <dbReference type="NCBI Taxonomy" id="3870"/>
    <lineage>
        <taxon>Eukaryota</taxon>
        <taxon>Viridiplantae</taxon>
        <taxon>Streptophyta</taxon>
        <taxon>Embryophyta</taxon>
        <taxon>Tracheophyta</taxon>
        <taxon>Spermatophyta</taxon>
        <taxon>Magnoliopsida</taxon>
        <taxon>eudicotyledons</taxon>
        <taxon>Gunneridae</taxon>
        <taxon>Pentapetalae</taxon>
        <taxon>rosids</taxon>
        <taxon>fabids</taxon>
        <taxon>Fabales</taxon>
        <taxon>Fabaceae</taxon>
        <taxon>Papilionoideae</taxon>
        <taxon>50 kb inversion clade</taxon>
        <taxon>genistoids sensu lato</taxon>
        <taxon>core genistoids</taxon>
        <taxon>Genisteae</taxon>
        <taxon>Lupinus</taxon>
    </lineage>
</organism>
<keyword evidence="2" id="KW-0695">RNA-directed DNA polymerase</keyword>
<keyword evidence="3" id="KW-1185">Reference proteome</keyword>
<name>A0A6A4PKG9_LUPAL</name>
<dbReference type="InterPro" id="IPR000477">
    <property type="entry name" value="RT_dom"/>
</dbReference>
<dbReference type="CDD" id="cd01650">
    <property type="entry name" value="RT_nLTR_like"/>
    <property type="match status" value="1"/>
</dbReference>
<dbReference type="EMBL" id="WOCE01000013">
    <property type="protein sequence ID" value="KAE9602007.1"/>
    <property type="molecule type" value="Genomic_DNA"/>
</dbReference>
<evidence type="ECO:0000313" key="3">
    <source>
        <dbReference type="Proteomes" id="UP000447434"/>
    </source>
</evidence>
<dbReference type="OrthoDB" id="1743918at2759"/>
<keyword evidence="2" id="KW-0808">Transferase</keyword>